<evidence type="ECO:0000256" key="1">
    <source>
        <dbReference type="ARBA" id="ARBA00022729"/>
    </source>
</evidence>
<dbReference type="PANTHER" id="PTHR23220:SF122">
    <property type="entry name" value="INTEGRIN ALPHA-PS1"/>
    <property type="match status" value="1"/>
</dbReference>
<evidence type="ECO:0000256" key="2">
    <source>
        <dbReference type="ARBA" id="ARBA00022737"/>
    </source>
</evidence>
<dbReference type="InterPro" id="IPR000413">
    <property type="entry name" value="Integrin_alpha"/>
</dbReference>
<evidence type="ECO:0000313" key="5">
    <source>
        <dbReference type="EMBL" id="NIJ53990.1"/>
    </source>
</evidence>
<dbReference type="NCBIfam" id="TIGR04183">
    <property type="entry name" value="Por_Secre_tail"/>
    <property type="match status" value="1"/>
</dbReference>
<dbReference type="Proteomes" id="UP001179181">
    <property type="component" value="Unassembled WGS sequence"/>
</dbReference>
<keyword evidence="6" id="KW-1185">Reference proteome</keyword>
<dbReference type="Pfam" id="PF18962">
    <property type="entry name" value="Por_Secre_tail"/>
    <property type="match status" value="1"/>
</dbReference>
<feature type="domain" description="Secretion system C-terminal sorting" evidence="4">
    <location>
        <begin position="1136"/>
        <end position="1206"/>
    </location>
</feature>
<dbReference type="Pfam" id="PF01839">
    <property type="entry name" value="FG-GAP"/>
    <property type="match status" value="13"/>
</dbReference>
<dbReference type="InterPro" id="IPR026444">
    <property type="entry name" value="Secre_tail"/>
</dbReference>
<evidence type="ECO:0000259" key="4">
    <source>
        <dbReference type="Pfam" id="PF18962"/>
    </source>
</evidence>
<dbReference type="Gene3D" id="2.130.10.130">
    <property type="entry name" value="Integrin alpha, N-terminal"/>
    <property type="match status" value="7"/>
</dbReference>
<dbReference type="PROSITE" id="PS51470">
    <property type="entry name" value="FG_GAP"/>
    <property type="match status" value="14"/>
</dbReference>
<dbReference type="InterPro" id="IPR013517">
    <property type="entry name" value="FG-GAP"/>
</dbReference>
<dbReference type="EMBL" id="JAASQJ010000003">
    <property type="protein sequence ID" value="NIJ53990.1"/>
    <property type="molecule type" value="Genomic_DNA"/>
</dbReference>
<gene>
    <name evidence="5" type="ORF">FHS68_003172</name>
</gene>
<evidence type="ECO:0000313" key="6">
    <source>
        <dbReference type="Proteomes" id="UP001179181"/>
    </source>
</evidence>
<sequence length="1208" mass="125629">MNDDSGVRQNFIVNDAPANTEQLQVRLSAKGLKVNDLQSNELHFYTENEDGSIEKQLVYNGLKCWDADGRNLTAHLGYQNEQILISVDVKNATYPVTIDPIIANGNPGNANTVLESNQANAQFGYSVSSAGDVNGDGYSDVLVSAPMYDQGQADEGAVFVYHGSSTGIGSIASLILEGNQAGASLGWAVSNAGDINKDGYGDVVVGVPFYDNGQIDEGAVFAYYGSAGGLNNQPGKILEGNQTGGQMGQALALAGDVNADGYSDVIIGAYQYDKGQINEGVAAIYHGSAQGIANAATSVMESDQVNAQMGYSVRGAGDVNGDGYSDVIVSAPLYDKGQIDEGVVFVYHGSALGVNINAVSIFECNQAGALLGWSVSGAGDVNGDGYSDVIVGAPLYDNGQTNEGGVFVYNGSAAGLSPQIVLKLESNQVGGQMGHALASAGDVNGDGYADVVIGAYQYDKGQTNEGVGAIYQGSAQGLGGNASSVLDGDQTEGRMSFSIASAGDVNGDGYSDIIVGAPMFDKGENDEGAAFVWHGMASGVMSLAAHTLEVNQQNASFGFSTASAGDVNGDGFGDVVIGAFNFDNGQINSGAAFIYYGSPNGLNFIQPTKLGSNVPFAHFGSSVSGAGDINGDGYGDVIVGAPYYGNNEEDEGAVYVFYGSALGINSEVAKIIESNQKGAQLGFSIAGAGDVNGDSFSDIIAGAIWYKHNQYKEGAAFVYLGSPDGINILNTIRIESGQSYSEMGASVSGAGDINNDGFDDIVVGAMQYTNYESSQIPQGAAFVFKGSPTGIDKNTFTKLKMDQSYAFFGNDVSAAGDVNGDGYGDLIVGASKYENPEIGEGAVFVYHGSPLGVTSNPSLQIESNISNANFGSSVASIGDANGDGYSDIIIGSPGFGNNNQTEEGAAYIYYGSLSGLNLASKHILGVNQNEAAFGWSVSSAGDVNGDGLSDLIVGAPYYYNGQSDEGAAFFYYGNTGTILKNNLRLYNSNLTTIINQTQSSKPDFGAGLYAKSFLGNNRGKLVWETKPKGQGFSKGGNNAITNSTQSSGSQNAYTSLGLLGTELKNVIMKQGPSTKVCVRVKYDPTLALTGQTYGPWRYLPAYLVGTSIAPVPEEAMVETIRQKVTSKAPSDYQIKVYPNPVSDRLFVHQNDSEHIKGLQLLTTMGKSVYKSAGAANEVDVKGLPSGVYVLVITQSDGSQKSQKVVVNR</sequence>
<protein>
    <recommendedName>
        <fullName evidence="4">Secretion system C-terminal sorting domain-containing protein</fullName>
    </recommendedName>
</protein>
<proteinExistence type="predicted"/>
<dbReference type="SMART" id="SM00191">
    <property type="entry name" value="Int_alpha"/>
    <property type="match status" value="14"/>
</dbReference>
<dbReference type="PANTHER" id="PTHR23220">
    <property type="entry name" value="INTEGRIN ALPHA"/>
    <property type="match status" value="1"/>
</dbReference>
<keyword evidence="1" id="KW-0732">Signal</keyword>
<evidence type="ECO:0000256" key="3">
    <source>
        <dbReference type="ARBA" id="ARBA00023180"/>
    </source>
</evidence>
<keyword evidence="2" id="KW-0677">Repeat</keyword>
<reference evidence="5 6" key="1">
    <citation type="submission" date="2020-03" db="EMBL/GenBank/DDBJ databases">
        <title>Genomic Encyclopedia of Type Strains, Phase IV (KMG-IV): sequencing the most valuable type-strain genomes for metagenomic binning, comparative biology and taxonomic classification.</title>
        <authorList>
            <person name="Goeker M."/>
        </authorList>
    </citation>
    <scope>NUCLEOTIDE SEQUENCE [LARGE SCALE GENOMIC DNA]</scope>
    <source>
        <strain evidence="5 6">DSM 102865</strain>
    </source>
</reference>
<dbReference type="InterPro" id="IPR028994">
    <property type="entry name" value="Integrin_alpha_N"/>
</dbReference>
<name>A0ABX0UQX4_9BACT</name>
<dbReference type="InterPro" id="IPR013519">
    <property type="entry name" value="Int_alpha_beta-p"/>
</dbReference>
<accession>A0ABX0UQX4</accession>
<keyword evidence="3" id="KW-0325">Glycoprotein</keyword>
<organism evidence="5 6">
    <name type="scientific">Dyadobacter arcticus</name>
    <dbReference type="NCBI Taxonomy" id="1078754"/>
    <lineage>
        <taxon>Bacteria</taxon>
        <taxon>Pseudomonadati</taxon>
        <taxon>Bacteroidota</taxon>
        <taxon>Cytophagia</taxon>
        <taxon>Cytophagales</taxon>
        <taxon>Spirosomataceae</taxon>
        <taxon>Dyadobacter</taxon>
    </lineage>
</organism>
<dbReference type="SUPFAM" id="SSF69318">
    <property type="entry name" value="Integrin alpha N-terminal domain"/>
    <property type="match status" value="6"/>
</dbReference>
<comment type="caution">
    <text evidence="5">The sequence shown here is derived from an EMBL/GenBank/DDBJ whole genome shotgun (WGS) entry which is preliminary data.</text>
</comment>
<dbReference type="PRINTS" id="PR01185">
    <property type="entry name" value="INTEGRINA"/>
</dbReference>
<dbReference type="RefSeq" id="WP_167271679.1">
    <property type="nucleotide sequence ID" value="NZ_JAASQJ010000003.1"/>
</dbReference>